<comment type="caution">
    <text evidence="4">The sequence shown here is derived from an EMBL/GenBank/DDBJ whole genome shotgun (WGS) entry which is preliminary data.</text>
</comment>
<dbReference type="Gene3D" id="2.40.50.1020">
    <property type="entry name" value="LytTr DNA-binding domain"/>
    <property type="match status" value="1"/>
</dbReference>
<dbReference type="EMBL" id="JALPRF010000007">
    <property type="protein sequence ID" value="MCK8495279.1"/>
    <property type="molecule type" value="Genomic_DNA"/>
</dbReference>
<evidence type="ECO:0000259" key="3">
    <source>
        <dbReference type="PROSITE" id="PS50930"/>
    </source>
</evidence>
<dbReference type="InterPro" id="IPR007492">
    <property type="entry name" value="LytTR_DNA-bd_dom"/>
</dbReference>
<dbReference type="Pfam" id="PF00072">
    <property type="entry name" value="Response_reg"/>
    <property type="match status" value="1"/>
</dbReference>
<keyword evidence="4" id="KW-0238">DNA-binding</keyword>
<dbReference type="InterPro" id="IPR001789">
    <property type="entry name" value="Sig_transdc_resp-reg_receiver"/>
</dbReference>
<sequence>MKKNIYTCLVVDDEPLAQNLIEKFILRLSTLRLIGKANHAIAAIEAIQQNRPDIIFLDITMPEMTGFELLQTLATNRPQIIMTTAHTELAIDGYAYDVTDYLIKPIPFEQFLRAVNRAIDRINGTNTPVEANHKPVEGQYFWIKEGTKLLQINTDDVVYMEGLKDYVKVHLADRVVVTYLTMTKMEELLPKGQFIRINRSFLVRRKAIKAIHGNTIETLNKQELIIGNSYRSAVMESLRNTFIGRAVPE</sequence>
<dbReference type="PROSITE" id="PS50110">
    <property type="entry name" value="RESPONSE_REGULATORY"/>
    <property type="match status" value="1"/>
</dbReference>
<evidence type="ECO:0000259" key="2">
    <source>
        <dbReference type="PROSITE" id="PS50110"/>
    </source>
</evidence>
<accession>A0ABT0HSY7</accession>
<gene>
    <name evidence="4" type="ORF">M0L20_25645</name>
</gene>
<dbReference type="Gene3D" id="3.40.50.2300">
    <property type="match status" value="1"/>
</dbReference>
<dbReference type="SMART" id="SM00448">
    <property type="entry name" value="REC"/>
    <property type="match status" value="1"/>
</dbReference>
<name>A0ABT0HSY7_9BACT</name>
<feature type="modified residue" description="4-aspartylphosphate" evidence="1">
    <location>
        <position position="58"/>
    </location>
</feature>
<reference evidence="4 5" key="1">
    <citation type="submission" date="2022-04" db="EMBL/GenBank/DDBJ databases">
        <title>Spirosoma sp. strain RP8 genome sequencing and assembly.</title>
        <authorList>
            <person name="Jung Y."/>
        </authorList>
    </citation>
    <scope>NUCLEOTIDE SEQUENCE [LARGE SCALE GENOMIC DNA]</scope>
    <source>
        <strain evidence="4 5">RP8</strain>
    </source>
</reference>
<keyword evidence="5" id="KW-1185">Reference proteome</keyword>
<dbReference type="InterPro" id="IPR046947">
    <property type="entry name" value="LytR-like"/>
</dbReference>
<feature type="domain" description="HTH LytTR-type" evidence="3">
    <location>
        <begin position="141"/>
        <end position="240"/>
    </location>
</feature>
<dbReference type="RefSeq" id="WP_248480013.1">
    <property type="nucleotide sequence ID" value="NZ_JALPRF010000007.1"/>
</dbReference>
<dbReference type="GO" id="GO:0003677">
    <property type="term" value="F:DNA binding"/>
    <property type="evidence" value="ECO:0007669"/>
    <property type="project" value="UniProtKB-KW"/>
</dbReference>
<evidence type="ECO:0000256" key="1">
    <source>
        <dbReference type="PROSITE-ProRule" id="PRU00169"/>
    </source>
</evidence>
<dbReference type="Pfam" id="PF04397">
    <property type="entry name" value="LytTR"/>
    <property type="match status" value="1"/>
</dbReference>
<dbReference type="SMART" id="SM00850">
    <property type="entry name" value="LytTR"/>
    <property type="match status" value="1"/>
</dbReference>
<proteinExistence type="predicted"/>
<keyword evidence="1" id="KW-0597">Phosphoprotein</keyword>
<protein>
    <submittedName>
        <fullName evidence="4">LytTR family DNA-binding domain-containing protein</fullName>
    </submittedName>
</protein>
<organism evidence="4 5">
    <name type="scientific">Spirosoma liriopis</name>
    <dbReference type="NCBI Taxonomy" id="2937440"/>
    <lineage>
        <taxon>Bacteria</taxon>
        <taxon>Pseudomonadati</taxon>
        <taxon>Bacteroidota</taxon>
        <taxon>Cytophagia</taxon>
        <taxon>Cytophagales</taxon>
        <taxon>Cytophagaceae</taxon>
        <taxon>Spirosoma</taxon>
    </lineage>
</organism>
<dbReference type="InterPro" id="IPR011006">
    <property type="entry name" value="CheY-like_superfamily"/>
</dbReference>
<dbReference type="Proteomes" id="UP001202180">
    <property type="component" value="Unassembled WGS sequence"/>
</dbReference>
<dbReference type="PROSITE" id="PS50930">
    <property type="entry name" value="HTH_LYTTR"/>
    <property type="match status" value="1"/>
</dbReference>
<feature type="domain" description="Response regulatory" evidence="2">
    <location>
        <begin position="7"/>
        <end position="119"/>
    </location>
</feature>
<evidence type="ECO:0000313" key="5">
    <source>
        <dbReference type="Proteomes" id="UP001202180"/>
    </source>
</evidence>
<dbReference type="SUPFAM" id="SSF52172">
    <property type="entry name" value="CheY-like"/>
    <property type="match status" value="1"/>
</dbReference>
<evidence type="ECO:0000313" key="4">
    <source>
        <dbReference type="EMBL" id="MCK8495279.1"/>
    </source>
</evidence>
<dbReference type="PANTHER" id="PTHR37299:SF1">
    <property type="entry name" value="STAGE 0 SPORULATION PROTEIN A HOMOLOG"/>
    <property type="match status" value="1"/>
</dbReference>
<dbReference type="PANTHER" id="PTHR37299">
    <property type="entry name" value="TRANSCRIPTIONAL REGULATOR-RELATED"/>
    <property type="match status" value="1"/>
</dbReference>